<evidence type="ECO:0000256" key="3">
    <source>
        <dbReference type="ARBA" id="ARBA00022830"/>
    </source>
</evidence>
<keyword evidence="6" id="KW-0922">Interferon antiviral system evasion</keyword>
<keyword evidence="2" id="KW-0899">Viral immunoevasion</keyword>
<evidence type="ECO:0000313" key="14">
    <source>
        <dbReference type="EMBL" id="CAB0038329.1"/>
    </source>
</evidence>
<keyword evidence="12" id="KW-0812">Transmembrane</keyword>
<evidence type="ECO:0000256" key="8">
    <source>
        <dbReference type="ARBA" id="ARBA00038761"/>
    </source>
</evidence>
<proteinExistence type="predicted"/>
<feature type="domain" description="Ig-like" evidence="13">
    <location>
        <begin position="1"/>
        <end position="74"/>
    </location>
</feature>
<organism evidence="14 15">
    <name type="scientific">Trichogramma brassicae</name>
    <dbReference type="NCBI Taxonomy" id="86971"/>
    <lineage>
        <taxon>Eukaryota</taxon>
        <taxon>Metazoa</taxon>
        <taxon>Ecdysozoa</taxon>
        <taxon>Arthropoda</taxon>
        <taxon>Hexapoda</taxon>
        <taxon>Insecta</taxon>
        <taxon>Pterygota</taxon>
        <taxon>Neoptera</taxon>
        <taxon>Endopterygota</taxon>
        <taxon>Hymenoptera</taxon>
        <taxon>Apocrita</taxon>
        <taxon>Proctotrupomorpha</taxon>
        <taxon>Chalcidoidea</taxon>
        <taxon>Trichogrammatidae</taxon>
        <taxon>Trichogramma</taxon>
    </lineage>
</organism>
<keyword evidence="2" id="KW-0945">Host-virus interaction</keyword>
<dbReference type="InterPro" id="IPR036179">
    <property type="entry name" value="Ig-like_dom_sf"/>
</dbReference>
<dbReference type="SUPFAM" id="SSF144232">
    <property type="entry name" value="HIT/MYND zinc finger-like"/>
    <property type="match status" value="1"/>
</dbReference>
<keyword evidence="5" id="KW-0325">Glycoprotein</keyword>
<evidence type="ECO:0000256" key="6">
    <source>
        <dbReference type="ARBA" id="ARBA00023258"/>
    </source>
</evidence>
<feature type="domain" description="Ig-like" evidence="13">
    <location>
        <begin position="165"/>
        <end position="291"/>
    </location>
</feature>
<comment type="function">
    <text evidence="10">Counteracts the antiviral effects of host IFN-alpha/beta and key IFN-inducible proteins involved in viral RNA degradation suxh as host OAS1. Acts as a soluble IFN-alpha receptor and thus inhibits the interaction between host IFN-alpha and its receptor.</text>
</comment>
<dbReference type="GO" id="GO:0039502">
    <property type="term" value="P:symbiont-mediated suppression of host type I interferon-mediated signaling pathway"/>
    <property type="evidence" value="ECO:0007669"/>
    <property type="project" value="UniProtKB-KW"/>
</dbReference>
<keyword evidence="3" id="KW-1114">Inhibition of host interferon signaling pathway by virus</keyword>
<dbReference type="Proteomes" id="UP000479190">
    <property type="component" value="Unassembled WGS sequence"/>
</dbReference>
<keyword evidence="4" id="KW-1015">Disulfide bond</keyword>
<keyword evidence="12" id="KW-0472">Membrane</keyword>
<dbReference type="AlphaFoldDB" id="A0A6H5IKZ4"/>
<comment type="subunit">
    <text evidence="8">Interacts with host IFNA1.</text>
</comment>
<dbReference type="PROSITE" id="PS50835">
    <property type="entry name" value="IG_LIKE"/>
    <property type="match status" value="2"/>
</dbReference>
<evidence type="ECO:0000256" key="11">
    <source>
        <dbReference type="SAM" id="MobiDB-lite"/>
    </source>
</evidence>
<dbReference type="InterPro" id="IPR003599">
    <property type="entry name" value="Ig_sub"/>
</dbReference>
<dbReference type="SMART" id="SM00409">
    <property type="entry name" value="IG"/>
    <property type="match status" value="2"/>
</dbReference>
<dbReference type="EMBL" id="CADCXV010000905">
    <property type="protein sequence ID" value="CAB0038329.1"/>
    <property type="molecule type" value="Genomic_DNA"/>
</dbReference>
<dbReference type="Gene3D" id="2.60.40.10">
    <property type="entry name" value="Immunoglobulins"/>
    <property type="match status" value="2"/>
</dbReference>
<evidence type="ECO:0000256" key="10">
    <source>
        <dbReference type="ARBA" id="ARBA00045444"/>
    </source>
</evidence>
<protein>
    <recommendedName>
        <fullName evidence="9">Soluble interferon alpha/beta receptor OPG204</fullName>
    </recommendedName>
</protein>
<evidence type="ECO:0000256" key="2">
    <source>
        <dbReference type="ARBA" id="ARBA00022632"/>
    </source>
</evidence>
<sequence length="617" mass="69445">MRDYYCTARASAMLREYKDSRPYPWPGSESSFILYPESANQTIYTQEARASDAGRYSCRASNDTTIVNGDITLQVLVSFQTTTTTITSTTEGGSKLAQERLSRFAGSQTRGAASRYARSATYYNIYLRMIVRLRRARVRVLSAVGSLPSSASRREDSNSGYKGRPLPTYKPASQLVALGDTARLFCEAYLGQVYVPDAHNSVTWRKVGENDTVPEVGRVSQYSVSRMDAIRKFAEASIDTRPARRRTRCRAIVDDKQVVGSYLVIESVSAMDYGEYVCEISNGIDEEVLLVANIYRSRPVVFGVNTPELLWRRPLLFTILVVFILFSLIALYVRCWMSMALFCRDFVRRRCENDGKDFDAIVCFHEKDSDLATNNIIPTLEFKYKYKCITLELTHLTQHCKLSLRLIHRPTWSACERTAPPAARSPPRSSRLPCRTTSRSYPGRTSVNSGREFDWPCRPCALLVTRAWPCSTPCPPWSSRRATPSLPESTCRPAGRARASRYSSRTSTRPPTTAAVAAATNGSVAWTGIPCETCHDSIFCSLKCKNMAWEEYHHMECSITPYLLLCDSEIPDYIFMSLKFIISLIKDNKAIDELKSKLKISKNNQGPGKNIITLIAQ</sequence>
<feature type="transmembrane region" description="Helical" evidence="12">
    <location>
        <begin position="315"/>
        <end position="333"/>
    </location>
</feature>
<keyword evidence="12" id="KW-1133">Transmembrane helix</keyword>
<gene>
    <name evidence="14" type="ORF">TBRA_LOCUS10115</name>
</gene>
<name>A0A6H5IKZ4_9HYME</name>
<evidence type="ECO:0000256" key="7">
    <source>
        <dbReference type="ARBA" id="ARBA00023319"/>
    </source>
</evidence>
<dbReference type="PANTHER" id="PTHR11890">
    <property type="entry name" value="INTERLEUKIN-1 RECEPTOR FAMILY MEMBER"/>
    <property type="match status" value="1"/>
</dbReference>
<dbReference type="InterPro" id="IPR007110">
    <property type="entry name" value="Ig-like_dom"/>
</dbReference>
<evidence type="ECO:0000259" key="13">
    <source>
        <dbReference type="PROSITE" id="PS50835"/>
    </source>
</evidence>
<evidence type="ECO:0000256" key="9">
    <source>
        <dbReference type="ARBA" id="ARBA00041012"/>
    </source>
</evidence>
<dbReference type="PANTHER" id="PTHR11890:SF44">
    <property type="entry name" value="X-LINKED INTERLEUKIN-1 RECEPTOR ACCESSORY PROTEIN-LIKE 2"/>
    <property type="match status" value="1"/>
</dbReference>
<accession>A0A6H5IKZ4</accession>
<dbReference type="InterPro" id="IPR013783">
    <property type="entry name" value="Ig-like_fold"/>
</dbReference>
<feature type="region of interest" description="Disordered" evidence="11">
    <location>
        <begin position="417"/>
        <end position="445"/>
    </location>
</feature>
<dbReference type="OrthoDB" id="6019866at2759"/>
<evidence type="ECO:0000256" key="1">
    <source>
        <dbReference type="ARBA" id="ARBA00022518"/>
    </source>
</evidence>
<keyword evidence="2" id="KW-1090">Inhibition of host innate immune response by virus</keyword>
<reference evidence="14 15" key="1">
    <citation type="submission" date="2020-02" db="EMBL/GenBank/DDBJ databases">
        <authorList>
            <person name="Ferguson B K."/>
        </authorList>
    </citation>
    <scope>NUCLEOTIDE SEQUENCE [LARGE SCALE GENOMIC DNA]</scope>
</reference>
<keyword evidence="1" id="KW-0244">Early protein</keyword>
<feature type="compositionally biased region" description="Low complexity" evidence="11">
    <location>
        <begin position="417"/>
        <end position="440"/>
    </location>
</feature>
<evidence type="ECO:0000256" key="4">
    <source>
        <dbReference type="ARBA" id="ARBA00023157"/>
    </source>
</evidence>
<evidence type="ECO:0000256" key="12">
    <source>
        <dbReference type="SAM" id="Phobius"/>
    </source>
</evidence>
<keyword evidence="7" id="KW-0393">Immunoglobulin domain</keyword>
<keyword evidence="15" id="KW-1185">Reference proteome</keyword>
<evidence type="ECO:0000313" key="15">
    <source>
        <dbReference type="Proteomes" id="UP000479190"/>
    </source>
</evidence>
<dbReference type="SUPFAM" id="SSF48726">
    <property type="entry name" value="Immunoglobulin"/>
    <property type="match status" value="2"/>
</dbReference>
<dbReference type="InterPro" id="IPR015621">
    <property type="entry name" value="IL-1_rcpt_fam"/>
</dbReference>
<evidence type="ECO:0000256" key="5">
    <source>
        <dbReference type="ARBA" id="ARBA00023180"/>
    </source>
</evidence>